<evidence type="ECO:0000256" key="4">
    <source>
        <dbReference type="SAM" id="SignalP"/>
    </source>
</evidence>
<evidence type="ECO:0000259" key="5">
    <source>
        <dbReference type="PROSITE" id="PS50050"/>
    </source>
</evidence>
<dbReference type="EMBL" id="CAJRST010041110">
    <property type="protein sequence ID" value="CAG6021748.1"/>
    <property type="molecule type" value="Genomic_DNA"/>
</dbReference>
<comment type="caution">
    <text evidence="6">The sequence shown here is derived from an EMBL/GenBank/DDBJ whole genome shotgun (WGS) entry which is preliminary data.</text>
</comment>
<keyword evidence="4" id="KW-0732">Signal</keyword>
<feature type="signal peptide" evidence="4">
    <location>
        <begin position="1"/>
        <end position="35"/>
    </location>
</feature>
<dbReference type="PANTHER" id="PTHR47139:SF4">
    <property type="entry name" value="TUMOR NECROSIS FACTOR RECEPTOR SUPERFAMILY MEMBER 9 ISOFORM X1-RELATED"/>
    <property type="match status" value="1"/>
</dbReference>
<evidence type="ECO:0000256" key="3">
    <source>
        <dbReference type="SAM" id="Phobius"/>
    </source>
</evidence>
<keyword evidence="7" id="KW-1185">Reference proteome</keyword>
<dbReference type="SUPFAM" id="SSF57586">
    <property type="entry name" value="TNF receptor-like"/>
    <property type="match status" value="2"/>
</dbReference>
<dbReference type="PANTHER" id="PTHR47139">
    <property type="entry name" value="TUMOR NECROSIS FACTOR RECEPTOR SUPERFAMILY MEMBER 9"/>
    <property type="match status" value="1"/>
</dbReference>
<keyword evidence="1" id="KW-1015">Disulfide bond</keyword>
<dbReference type="Gene3D" id="2.10.50.10">
    <property type="entry name" value="Tumor Necrosis Factor Receptor, subunit A, domain 2"/>
    <property type="match status" value="3"/>
</dbReference>
<feature type="disulfide bond" evidence="1">
    <location>
        <begin position="97"/>
        <end position="110"/>
    </location>
</feature>
<keyword evidence="3" id="KW-1133">Transmembrane helix</keyword>
<accession>A0A8S4C2Y5</accession>
<proteinExistence type="predicted"/>
<dbReference type="SMART" id="SM00208">
    <property type="entry name" value="TNFR"/>
    <property type="match status" value="3"/>
</dbReference>
<dbReference type="Proteomes" id="UP000677803">
    <property type="component" value="Unassembled WGS sequence"/>
</dbReference>
<protein>
    <submittedName>
        <fullName evidence="6">(Atlantic silverside) hypothetical protein</fullName>
    </submittedName>
</protein>
<dbReference type="AlphaFoldDB" id="A0A8S4C2Y5"/>
<feature type="compositionally biased region" description="Polar residues" evidence="2">
    <location>
        <begin position="277"/>
        <end position="295"/>
    </location>
</feature>
<feature type="chain" id="PRO_5035900734" evidence="4">
    <location>
        <begin position="36"/>
        <end position="295"/>
    </location>
</feature>
<gene>
    <name evidence="6" type="ORF">MMEN_LOCUS21941</name>
</gene>
<reference evidence="6" key="1">
    <citation type="submission" date="2021-05" db="EMBL/GenBank/DDBJ databases">
        <authorList>
            <person name="Tigano A."/>
        </authorList>
    </citation>
    <scope>NUCLEOTIDE SEQUENCE</scope>
</reference>
<feature type="disulfide bond" evidence="1">
    <location>
        <begin position="100"/>
        <end position="118"/>
    </location>
</feature>
<keyword evidence="3" id="KW-0812">Transmembrane</keyword>
<dbReference type="PROSITE" id="PS50050">
    <property type="entry name" value="TNFR_NGFR_2"/>
    <property type="match status" value="1"/>
</dbReference>
<evidence type="ECO:0000313" key="6">
    <source>
        <dbReference type="EMBL" id="CAG6021748.1"/>
    </source>
</evidence>
<feature type="domain" description="TNFR-Cys" evidence="5">
    <location>
        <begin position="79"/>
        <end position="118"/>
    </location>
</feature>
<sequence length="295" mass="32064">MSWITFRTLSLRAEVRMTALLLLTALAVLTQEGSCSPDQPKAGCKRWRQDGENVCCEECRAGNRLVTECGPKADSLCKPCQEGFYNLKAKAYSCTICTQCVGAQVLLEKCTATSDTKCGCKEGLTCGDAQCSFCVEKCGRGFELVRRSCKPCPAGTFRDESLQKCKPWSTECPNPGELKVAEGNASSDIQCVKPPPMGNSKKPDQTSNQLAVLVAVGSAVMAVFIMTIIIATVALKTWLKKKRREKPAPQKPVISPPTDDPRTLIAVECSFHEPRQEQGSSTESLISKTSRQLIA</sequence>
<dbReference type="GO" id="GO:0042127">
    <property type="term" value="P:regulation of cell population proliferation"/>
    <property type="evidence" value="ECO:0007669"/>
    <property type="project" value="TreeGrafter"/>
</dbReference>
<comment type="caution">
    <text evidence="1">Lacks conserved residue(s) required for the propagation of feature annotation.</text>
</comment>
<dbReference type="GO" id="GO:0038023">
    <property type="term" value="F:signaling receptor activity"/>
    <property type="evidence" value="ECO:0007669"/>
    <property type="project" value="TreeGrafter"/>
</dbReference>
<feature type="repeat" description="TNFR-Cys" evidence="1">
    <location>
        <begin position="79"/>
        <end position="118"/>
    </location>
</feature>
<keyword evidence="3" id="KW-0472">Membrane</keyword>
<feature type="transmembrane region" description="Helical" evidence="3">
    <location>
        <begin position="210"/>
        <end position="235"/>
    </location>
</feature>
<organism evidence="6 7">
    <name type="scientific">Menidia menidia</name>
    <name type="common">Atlantic silverside</name>
    <dbReference type="NCBI Taxonomy" id="238744"/>
    <lineage>
        <taxon>Eukaryota</taxon>
        <taxon>Metazoa</taxon>
        <taxon>Chordata</taxon>
        <taxon>Craniata</taxon>
        <taxon>Vertebrata</taxon>
        <taxon>Euteleostomi</taxon>
        <taxon>Actinopterygii</taxon>
        <taxon>Neopterygii</taxon>
        <taxon>Teleostei</taxon>
        <taxon>Neoteleostei</taxon>
        <taxon>Acanthomorphata</taxon>
        <taxon>Ovalentaria</taxon>
        <taxon>Atherinomorphae</taxon>
        <taxon>Atheriniformes</taxon>
        <taxon>Atherinopsidae</taxon>
        <taxon>Menidiinae</taxon>
        <taxon>Menidia</taxon>
    </lineage>
</organism>
<feature type="region of interest" description="Disordered" evidence="2">
    <location>
        <begin position="241"/>
        <end position="295"/>
    </location>
</feature>
<dbReference type="InterPro" id="IPR001368">
    <property type="entry name" value="TNFR/NGFR_Cys_rich_reg"/>
</dbReference>
<dbReference type="OrthoDB" id="9423210at2759"/>
<dbReference type="Pfam" id="PF00020">
    <property type="entry name" value="TNFR_c6"/>
    <property type="match status" value="2"/>
</dbReference>
<evidence type="ECO:0000313" key="7">
    <source>
        <dbReference type="Proteomes" id="UP000677803"/>
    </source>
</evidence>
<name>A0A8S4C2Y5_9TELE</name>
<evidence type="ECO:0000256" key="2">
    <source>
        <dbReference type="SAM" id="MobiDB-lite"/>
    </source>
</evidence>
<evidence type="ECO:0000256" key="1">
    <source>
        <dbReference type="PROSITE-ProRule" id="PRU00206"/>
    </source>
</evidence>